<reference evidence="1" key="1">
    <citation type="journal article" date="2014" name="Int. J. Syst. Evol. Microbiol.">
        <title>Complete genome sequence of Corynebacterium casei LMG S-19264T (=DSM 44701T), isolated from a smear-ripened cheese.</title>
        <authorList>
            <consortium name="US DOE Joint Genome Institute (JGI-PGF)"/>
            <person name="Walter F."/>
            <person name="Albersmeier A."/>
            <person name="Kalinowski J."/>
            <person name="Ruckert C."/>
        </authorList>
    </citation>
    <scope>NUCLEOTIDE SEQUENCE</scope>
    <source>
        <strain evidence="1">CGMCC 1.16012</strain>
    </source>
</reference>
<dbReference type="Proteomes" id="UP000606730">
    <property type="component" value="Unassembled WGS sequence"/>
</dbReference>
<reference evidence="1" key="2">
    <citation type="submission" date="2020-09" db="EMBL/GenBank/DDBJ databases">
        <authorList>
            <person name="Sun Q."/>
            <person name="Zhou Y."/>
        </authorList>
    </citation>
    <scope>NUCLEOTIDE SEQUENCE</scope>
    <source>
        <strain evidence="1">CGMCC 1.16012</strain>
    </source>
</reference>
<evidence type="ECO:0000313" key="2">
    <source>
        <dbReference type="Proteomes" id="UP000606730"/>
    </source>
</evidence>
<comment type="caution">
    <text evidence="1">The sequence shown here is derived from an EMBL/GenBank/DDBJ whole genome shotgun (WGS) entry which is preliminary data.</text>
</comment>
<keyword evidence="2" id="KW-1185">Reference proteome</keyword>
<dbReference type="EMBL" id="BMKN01000001">
    <property type="protein sequence ID" value="GGE45716.1"/>
    <property type="molecule type" value="Genomic_DNA"/>
</dbReference>
<protein>
    <submittedName>
        <fullName evidence="1">Uncharacterized protein</fullName>
    </submittedName>
</protein>
<gene>
    <name evidence="1" type="ORF">GCM10011517_11720</name>
</gene>
<name>A0A917EI73_9RHOB</name>
<evidence type="ECO:0000313" key="1">
    <source>
        <dbReference type="EMBL" id="GGE45716.1"/>
    </source>
</evidence>
<organism evidence="1 2">
    <name type="scientific">Actibacterium pelagium</name>
    <dbReference type="NCBI Taxonomy" id="2029103"/>
    <lineage>
        <taxon>Bacteria</taxon>
        <taxon>Pseudomonadati</taxon>
        <taxon>Pseudomonadota</taxon>
        <taxon>Alphaproteobacteria</taxon>
        <taxon>Rhodobacterales</taxon>
        <taxon>Roseobacteraceae</taxon>
        <taxon>Actibacterium</taxon>
    </lineage>
</organism>
<dbReference type="AlphaFoldDB" id="A0A917EI73"/>
<proteinExistence type="predicted"/>
<accession>A0A917EI73</accession>
<sequence length="296" mass="33143">MAREFMKFAYHFGAHCTDEDRLLKCLFKNRGALGERSINVSGPGRYRAQLRAAVGELRGEIASDAKQDELLDDVIIFDNVERVIFSHSAFLGSAGGAVGLGRFYPKAGELAQGYARLFPQDHCEFFIAVRDPATYFPAIFKQSGEKDFEKFMMGIEPINMYWSETISRIRRASPGSPLIVWANEDSPVIWHDILNRFAGIGPDMTLRGSYDFPASLMSEDGVQALASRLKTDPPKDAASKRALLADMLDTYGRPDAMEEEIDLPHWSQDLINALTEAYEEDLERIAKMEGVTFLTP</sequence>